<feature type="transmembrane region" description="Helical" evidence="1">
    <location>
        <begin position="53"/>
        <end position="75"/>
    </location>
</feature>
<keyword evidence="1" id="KW-0472">Membrane</keyword>
<reference evidence="2 3" key="1">
    <citation type="submission" date="2018-06" db="EMBL/GenBank/DDBJ databases">
        <authorList>
            <consortium name="Pathogen Informatics"/>
            <person name="Doyle S."/>
        </authorList>
    </citation>
    <scope>NUCLEOTIDE SEQUENCE [LARGE SCALE GENOMIC DNA]</scope>
    <source>
        <strain evidence="2 3">NCTC10283</strain>
    </source>
</reference>
<evidence type="ECO:0000313" key="2">
    <source>
        <dbReference type="EMBL" id="SSY80289.1"/>
    </source>
</evidence>
<dbReference type="EMBL" id="UFSO01000003">
    <property type="protein sequence ID" value="SSY80289.1"/>
    <property type="molecule type" value="Genomic_DNA"/>
</dbReference>
<evidence type="ECO:0000256" key="1">
    <source>
        <dbReference type="SAM" id="Phobius"/>
    </source>
</evidence>
<keyword evidence="1" id="KW-1133">Transmembrane helix</keyword>
<dbReference type="RefSeq" id="WP_051968663.1">
    <property type="nucleotide sequence ID" value="NZ_CP091519.2"/>
</dbReference>
<feature type="transmembrane region" description="Helical" evidence="1">
    <location>
        <begin position="20"/>
        <end position="41"/>
    </location>
</feature>
<dbReference type="AlphaFoldDB" id="A0A376BTN7"/>
<gene>
    <name evidence="2" type="ORF">NCTC10283_01843</name>
</gene>
<proteinExistence type="predicted"/>
<name>A0A376BTN7_9NEIS</name>
<feature type="transmembrane region" description="Helical" evidence="1">
    <location>
        <begin position="87"/>
        <end position="110"/>
    </location>
</feature>
<keyword evidence="1" id="KW-0812">Transmembrane</keyword>
<protein>
    <submittedName>
        <fullName evidence="2">Uncharacterized protein</fullName>
    </submittedName>
</protein>
<keyword evidence="3" id="KW-1185">Reference proteome</keyword>
<accession>A0A376BTN7</accession>
<evidence type="ECO:0000313" key="3">
    <source>
        <dbReference type="Proteomes" id="UP000254209"/>
    </source>
</evidence>
<dbReference type="STRING" id="1120980.GCA_000745955_00100"/>
<organism evidence="2 3">
    <name type="scientific">Alysiella crassa</name>
    <dbReference type="NCBI Taxonomy" id="153491"/>
    <lineage>
        <taxon>Bacteria</taxon>
        <taxon>Pseudomonadati</taxon>
        <taxon>Pseudomonadota</taxon>
        <taxon>Betaproteobacteria</taxon>
        <taxon>Neisseriales</taxon>
        <taxon>Neisseriaceae</taxon>
        <taxon>Alysiella</taxon>
    </lineage>
</organism>
<sequence length="127" mass="13171">MAVQTSTIYGLEVSLMGITGTFLGMPAEALILGALGGAISLARGEPTTRSKAISTIMASMLFAGTASPAVAAFLINHIQLGQPEEEALYFKALVPFAIGAGWQWALPFLAAKAEKIMHSFGGKGDKS</sequence>
<dbReference type="OrthoDB" id="8613821at2"/>
<dbReference type="Proteomes" id="UP000254209">
    <property type="component" value="Unassembled WGS sequence"/>
</dbReference>